<dbReference type="InterPro" id="IPR041796">
    <property type="entry name" value="Mre11_N"/>
</dbReference>
<dbReference type="GO" id="GO:0006260">
    <property type="term" value="P:DNA replication"/>
    <property type="evidence" value="ECO:0007669"/>
    <property type="project" value="UniProtKB-KW"/>
</dbReference>
<organism evidence="10 11">
    <name type="scientific">Nakamurella flava</name>
    <dbReference type="NCBI Taxonomy" id="2576308"/>
    <lineage>
        <taxon>Bacteria</taxon>
        <taxon>Bacillati</taxon>
        <taxon>Actinomycetota</taxon>
        <taxon>Actinomycetes</taxon>
        <taxon>Nakamurellales</taxon>
        <taxon>Nakamurellaceae</taxon>
        <taxon>Nakamurella</taxon>
    </lineage>
</organism>
<sequence>MRLLHTSDWHLGRTFHGHSLLAEQQAVLDAVIDLAVAERVDAVLVSGDLYDRAVPSPETVQTASRVLARLAGAGIPVVVIAGNHDSAPRLGAFTEFLAAGGLHLRTRPADVATPVLLPMADAPEAAAVAVYAIPYLEPELVRDEWALSGRLHHQDVMAAAMDRIRADLAARPRGTRSVVLAHAFVVGAMPGGSERSIAVGGVESVTADVFDGVDYVALGHLHRPQAVTPTIRYPGSPLPYSFSEAGQTKQVLLVELAPGDVLPVVTSRDLPASRRLVTVRGELADLLTRTDLADAWVAAQLTDPVRPVEPMRRLQAVLPHTVNVQWVPEAVPPGPGTAATSGTRAAPDDLTVVEAFLQDCRGSAPIPSEVALLAAAIQSGRVTEAVR</sequence>
<evidence type="ECO:0000256" key="5">
    <source>
        <dbReference type="ARBA" id="ARBA00022801"/>
    </source>
</evidence>
<evidence type="ECO:0000256" key="1">
    <source>
        <dbReference type="ARBA" id="ARBA00010555"/>
    </source>
</evidence>
<keyword evidence="4 7" id="KW-0540">Nuclease</keyword>
<comment type="function">
    <text evidence="7">SbcCD cleaves DNA hairpin structures. These structures can inhibit DNA replication and are intermediates in certain DNA recombination reactions. The complex acts as a 3'-&gt;5' double strand exonuclease that can open hairpins. It also has a 5' single-strand endonuclease activity.</text>
</comment>
<dbReference type="PANTHER" id="PTHR30337">
    <property type="entry name" value="COMPONENT OF ATP-DEPENDENT DSDNA EXONUCLEASE"/>
    <property type="match status" value="1"/>
</dbReference>
<dbReference type="GO" id="GO:0004519">
    <property type="term" value="F:endonuclease activity"/>
    <property type="evidence" value="ECO:0007669"/>
    <property type="project" value="UniProtKB-KW"/>
</dbReference>
<dbReference type="Proteomes" id="UP000306985">
    <property type="component" value="Unassembled WGS sequence"/>
</dbReference>
<accession>A0A4U6QLH1</accession>
<evidence type="ECO:0000256" key="4">
    <source>
        <dbReference type="ARBA" id="ARBA00022722"/>
    </source>
</evidence>
<gene>
    <name evidence="7" type="primary">sbcD</name>
    <name evidence="10" type="ORF">FDO65_05770</name>
</gene>
<keyword evidence="7" id="KW-0235">DNA replication</keyword>
<evidence type="ECO:0000313" key="10">
    <source>
        <dbReference type="EMBL" id="TKV61139.1"/>
    </source>
</evidence>
<evidence type="ECO:0000313" key="11">
    <source>
        <dbReference type="Proteomes" id="UP000306985"/>
    </source>
</evidence>
<proteinExistence type="inferred from homology"/>
<comment type="subunit">
    <text evidence="2 7">Heterodimer of SbcC and SbcD.</text>
</comment>
<dbReference type="RefSeq" id="WP_137448443.1">
    <property type="nucleotide sequence ID" value="NZ_SZZH01000001.1"/>
</dbReference>
<dbReference type="InterPro" id="IPR029052">
    <property type="entry name" value="Metallo-depent_PP-like"/>
</dbReference>
<dbReference type="InterPro" id="IPR050535">
    <property type="entry name" value="DNA_Repair-Maintenance_Comp"/>
</dbReference>
<dbReference type="Gene3D" id="3.60.21.10">
    <property type="match status" value="1"/>
</dbReference>
<evidence type="ECO:0000256" key="2">
    <source>
        <dbReference type="ARBA" id="ARBA00011322"/>
    </source>
</evidence>
<evidence type="ECO:0000256" key="6">
    <source>
        <dbReference type="ARBA" id="ARBA00022839"/>
    </source>
</evidence>
<feature type="domain" description="Nuclease SbcCD subunit D C-terminal" evidence="9">
    <location>
        <begin position="274"/>
        <end position="324"/>
    </location>
</feature>
<dbReference type="InterPro" id="IPR026843">
    <property type="entry name" value="SbcD_C"/>
</dbReference>
<keyword evidence="5 7" id="KW-0378">Hydrolase</keyword>
<dbReference type="OrthoDB" id="9773856at2"/>
<name>A0A4U6QLH1_9ACTN</name>
<dbReference type="CDD" id="cd00840">
    <property type="entry name" value="MPP_Mre11_N"/>
    <property type="match status" value="1"/>
</dbReference>
<dbReference type="SUPFAM" id="SSF56300">
    <property type="entry name" value="Metallo-dependent phosphatases"/>
    <property type="match status" value="1"/>
</dbReference>
<dbReference type="AlphaFoldDB" id="A0A4U6QLH1"/>
<comment type="similarity">
    <text evidence="1 7">Belongs to the SbcD family.</text>
</comment>
<evidence type="ECO:0000259" key="8">
    <source>
        <dbReference type="Pfam" id="PF00149"/>
    </source>
</evidence>
<dbReference type="Pfam" id="PF12320">
    <property type="entry name" value="SbcD_C"/>
    <property type="match status" value="1"/>
</dbReference>
<keyword evidence="6 7" id="KW-0269">Exonuclease</keyword>
<evidence type="ECO:0000256" key="7">
    <source>
        <dbReference type="RuleBase" id="RU363069"/>
    </source>
</evidence>
<dbReference type="GO" id="GO:0006310">
    <property type="term" value="P:DNA recombination"/>
    <property type="evidence" value="ECO:0007669"/>
    <property type="project" value="UniProtKB-KW"/>
</dbReference>
<dbReference type="EMBL" id="SZZH01000001">
    <property type="protein sequence ID" value="TKV61139.1"/>
    <property type="molecule type" value="Genomic_DNA"/>
</dbReference>
<keyword evidence="11" id="KW-1185">Reference proteome</keyword>
<protein>
    <recommendedName>
        <fullName evidence="3 7">Nuclease SbcCD subunit D</fullName>
    </recommendedName>
</protein>
<reference evidence="10 11" key="1">
    <citation type="submission" date="2019-05" db="EMBL/GenBank/DDBJ databases">
        <title>Nakamurella sp. N5BH11, whole genome shotgun sequence.</title>
        <authorList>
            <person name="Tuo L."/>
        </authorList>
    </citation>
    <scope>NUCLEOTIDE SEQUENCE [LARGE SCALE GENOMIC DNA]</scope>
    <source>
        <strain evidence="10 11">N5BH11</strain>
    </source>
</reference>
<keyword evidence="7" id="KW-0255">Endonuclease</keyword>
<dbReference type="GO" id="GO:0008408">
    <property type="term" value="F:3'-5' exonuclease activity"/>
    <property type="evidence" value="ECO:0007669"/>
    <property type="project" value="InterPro"/>
</dbReference>
<comment type="caution">
    <text evidence="10">The sequence shown here is derived from an EMBL/GenBank/DDBJ whole genome shotgun (WGS) entry which is preliminary data.</text>
</comment>
<evidence type="ECO:0000256" key="3">
    <source>
        <dbReference type="ARBA" id="ARBA00013365"/>
    </source>
</evidence>
<keyword evidence="7" id="KW-0233">DNA recombination</keyword>
<dbReference type="PANTHER" id="PTHR30337:SF0">
    <property type="entry name" value="NUCLEASE SBCCD SUBUNIT D"/>
    <property type="match status" value="1"/>
</dbReference>
<dbReference type="NCBIfam" id="TIGR00619">
    <property type="entry name" value="sbcd"/>
    <property type="match status" value="1"/>
</dbReference>
<dbReference type="InterPro" id="IPR004593">
    <property type="entry name" value="SbcD"/>
</dbReference>
<evidence type="ECO:0000259" key="9">
    <source>
        <dbReference type="Pfam" id="PF12320"/>
    </source>
</evidence>
<dbReference type="Pfam" id="PF00149">
    <property type="entry name" value="Metallophos"/>
    <property type="match status" value="1"/>
</dbReference>
<feature type="domain" description="Calcineurin-like phosphoesterase" evidence="8">
    <location>
        <begin position="1"/>
        <end position="224"/>
    </location>
</feature>
<dbReference type="InterPro" id="IPR004843">
    <property type="entry name" value="Calcineurin-like_PHP"/>
</dbReference>